<keyword evidence="14" id="KW-1185">Reference proteome</keyword>
<keyword evidence="8" id="KW-1133">Transmembrane helix</keyword>
<dbReference type="EMBL" id="CAKXZT010000038">
    <property type="protein sequence ID" value="CAH2396428.1"/>
    <property type="molecule type" value="Genomic_DNA"/>
</dbReference>
<dbReference type="InterPro" id="IPR058627">
    <property type="entry name" value="MdtA-like_C"/>
</dbReference>
<evidence type="ECO:0000256" key="8">
    <source>
        <dbReference type="SAM" id="Phobius"/>
    </source>
</evidence>
<evidence type="ECO:0000313" key="14">
    <source>
        <dbReference type="Proteomes" id="UP001153050"/>
    </source>
</evidence>
<evidence type="ECO:0000259" key="9">
    <source>
        <dbReference type="Pfam" id="PF25876"/>
    </source>
</evidence>
<comment type="subcellular location">
    <subcellularLocation>
        <location evidence="1">Cell membrane</location>
    </subcellularLocation>
</comment>
<evidence type="ECO:0000259" key="11">
    <source>
        <dbReference type="Pfam" id="PF25944"/>
    </source>
</evidence>
<dbReference type="RefSeq" id="WP_254016842.1">
    <property type="nucleotide sequence ID" value="NZ_CAKXZT010000038.1"/>
</dbReference>
<dbReference type="Gene3D" id="2.40.30.170">
    <property type="match status" value="1"/>
</dbReference>
<dbReference type="Gene3D" id="1.10.287.470">
    <property type="entry name" value="Helix hairpin bin"/>
    <property type="match status" value="1"/>
</dbReference>
<evidence type="ECO:0000256" key="2">
    <source>
        <dbReference type="ARBA" id="ARBA00009477"/>
    </source>
</evidence>
<feature type="compositionally biased region" description="Low complexity" evidence="7">
    <location>
        <begin position="385"/>
        <end position="401"/>
    </location>
</feature>
<sequence>MVLSSHKRRSRLPLAFATLGIVLAAAAGGFLWYRPAADAANGAVRASPPAVPVTVEAAARRDLPIYLTGLGTVQAENTISILSQVDGTLQSVDFLEGQEVHKGDVLARIDPRPYQAVLDQAKAKKAQDEAQLVGAQKDLVRFQELAARKFGTAQNVDRQVAVVDQLKATIDADAAAIESAQTRLDYTVIKASIDGRIGVRRVDAGNVVHAADTTPIAILTQIRPASVVFTLPERNLAAVHQAMARGPVKVVAYDQDNVQAIGTGTLVLIDNQIDQTSSTIRLKATFPNQDEALWPGEFVRAHILIDTRKDAVTIASAAVQRGANGTYTWIVKPDGTAATQPIDVGPTQSHVTVINSGISAGDQVVVEGQYRLQAGARVDAKPANTTATTDGDGRAARGAAS</sequence>
<evidence type="ECO:0000256" key="5">
    <source>
        <dbReference type="ARBA" id="ARBA00022519"/>
    </source>
</evidence>
<proteinExistence type="inferred from homology"/>
<dbReference type="InterPro" id="IPR058624">
    <property type="entry name" value="MdtA-like_HH"/>
</dbReference>
<evidence type="ECO:0000256" key="3">
    <source>
        <dbReference type="ARBA" id="ARBA00022448"/>
    </source>
</evidence>
<dbReference type="NCBIfam" id="TIGR01730">
    <property type="entry name" value="RND_mfp"/>
    <property type="match status" value="1"/>
</dbReference>
<evidence type="ECO:0000256" key="1">
    <source>
        <dbReference type="ARBA" id="ARBA00004236"/>
    </source>
</evidence>
<keyword evidence="3" id="KW-0813">Transport</keyword>
<evidence type="ECO:0000313" key="13">
    <source>
        <dbReference type="EMBL" id="CAH2396428.1"/>
    </source>
</evidence>
<evidence type="ECO:0000256" key="4">
    <source>
        <dbReference type="ARBA" id="ARBA00022475"/>
    </source>
</evidence>
<comment type="similarity">
    <text evidence="2">Belongs to the membrane fusion protein (MFP) (TC 8.A.1) family.</text>
</comment>
<gene>
    <name evidence="13" type="primary">mdtA</name>
    <name evidence="13" type="ORF">MES5069_1320009</name>
</gene>
<feature type="domain" description="Multidrug resistance protein MdtA-like beta-barrel" evidence="11">
    <location>
        <begin position="224"/>
        <end position="306"/>
    </location>
</feature>
<accession>A0ABN8JE87</accession>
<dbReference type="Gene3D" id="2.40.420.20">
    <property type="match status" value="1"/>
</dbReference>
<keyword evidence="8" id="KW-0812">Transmembrane</keyword>
<dbReference type="Gene3D" id="2.40.50.100">
    <property type="match status" value="1"/>
</dbReference>
<evidence type="ECO:0000256" key="6">
    <source>
        <dbReference type="ARBA" id="ARBA00023136"/>
    </source>
</evidence>
<dbReference type="Pfam" id="PF25944">
    <property type="entry name" value="Beta-barrel_RND"/>
    <property type="match status" value="1"/>
</dbReference>
<name>A0ABN8JE87_9HYPH</name>
<keyword evidence="5" id="KW-0997">Cell inner membrane</keyword>
<dbReference type="Pfam" id="PF25876">
    <property type="entry name" value="HH_MFP_RND"/>
    <property type="match status" value="1"/>
</dbReference>
<feature type="domain" description="Multidrug resistance protein MdtA-like barrel-sandwich hybrid" evidence="10">
    <location>
        <begin position="77"/>
        <end position="219"/>
    </location>
</feature>
<feature type="domain" description="Multidrug resistance protein MdtA-like C-terminal permuted SH3" evidence="12">
    <location>
        <begin position="310"/>
        <end position="368"/>
    </location>
</feature>
<evidence type="ECO:0000259" key="10">
    <source>
        <dbReference type="Pfam" id="PF25917"/>
    </source>
</evidence>
<dbReference type="PANTHER" id="PTHR30469">
    <property type="entry name" value="MULTIDRUG RESISTANCE PROTEIN MDTA"/>
    <property type="match status" value="1"/>
</dbReference>
<evidence type="ECO:0000259" key="12">
    <source>
        <dbReference type="Pfam" id="PF25967"/>
    </source>
</evidence>
<feature type="domain" description="Multidrug resistance protein MdtA-like alpha-helical hairpin" evidence="9">
    <location>
        <begin position="118"/>
        <end position="187"/>
    </location>
</feature>
<dbReference type="Pfam" id="PF25967">
    <property type="entry name" value="RND-MFP_C"/>
    <property type="match status" value="1"/>
</dbReference>
<keyword evidence="4" id="KW-1003">Cell membrane</keyword>
<protein>
    <submittedName>
        <fullName evidence="13">Multidrug efflux pump membrane fusion protein MdtA</fullName>
    </submittedName>
</protein>
<dbReference type="InterPro" id="IPR058625">
    <property type="entry name" value="MdtA-like_BSH"/>
</dbReference>
<dbReference type="Proteomes" id="UP001153050">
    <property type="component" value="Unassembled WGS sequence"/>
</dbReference>
<evidence type="ECO:0000256" key="7">
    <source>
        <dbReference type="SAM" id="MobiDB-lite"/>
    </source>
</evidence>
<reference evidence="13 14" key="1">
    <citation type="submission" date="2022-03" db="EMBL/GenBank/DDBJ databases">
        <authorList>
            <person name="Brunel B."/>
        </authorList>
    </citation>
    <scope>NUCLEOTIDE SEQUENCE [LARGE SCALE GENOMIC DNA]</scope>
    <source>
        <strain evidence="13">STM5069sample</strain>
    </source>
</reference>
<keyword evidence="6 8" id="KW-0472">Membrane</keyword>
<comment type="caution">
    <text evidence="13">The sequence shown here is derived from an EMBL/GenBank/DDBJ whole genome shotgun (WGS) entry which is preliminary data.</text>
</comment>
<dbReference type="InterPro" id="IPR058626">
    <property type="entry name" value="MdtA-like_b-barrel"/>
</dbReference>
<dbReference type="Pfam" id="PF25917">
    <property type="entry name" value="BSH_RND"/>
    <property type="match status" value="1"/>
</dbReference>
<dbReference type="PANTHER" id="PTHR30469:SF12">
    <property type="entry name" value="MULTIDRUG RESISTANCE PROTEIN MDTA"/>
    <property type="match status" value="1"/>
</dbReference>
<feature type="region of interest" description="Disordered" evidence="7">
    <location>
        <begin position="381"/>
        <end position="401"/>
    </location>
</feature>
<dbReference type="InterPro" id="IPR006143">
    <property type="entry name" value="RND_pump_MFP"/>
</dbReference>
<dbReference type="SUPFAM" id="SSF111369">
    <property type="entry name" value="HlyD-like secretion proteins"/>
    <property type="match status" value="1"/>
</dbReference>
<feature type="transmembrane region" description="Helical" evidence="8">
    <location>
        <begin position="12"/>
        <end position="33"/>
    </location>
</feature>
<organism evidence="13 14">
    <name type="scientific">Mesorhizobium escarrei</name>
    <dbReference type="NCBI Taxonomy" id="666018"/>
    <lineage>
        <taxon>Bacteria</taxon>
        <taxon>Pseudomonadati</taxon>
        <taxon>Pseudomonadota</taxon>
        <taxon>Alphaproteobacteria</taxon>
        <taxon>Hyphomicrobiales</taxon>
        <taxon>Phyllobacteriaceae</taxon>
        <taxon>Mesorhizobium</taxon>
    </lineage>
</organism>